<dbReference type="PANTHER" id="PTHR21015">
    <property type="entry name" value="UDP-N-ACETYLGLUCOSAMINE--N-ACETYLMURAMYL-(PENTAPEPTIDE) PYROPHOSPHORYL-UNDECAPRENOL N-ACETYLGLUCOSAMINE TRANSFERASE 1"/>
    <property type="match status" value="1"/>
</dbReference>
<dbReference type="RefSeq" id="WP_147829594.1">
    <property type="nucleotide sequence ID" value="NZ_BPQG01000036.1"/>
</dbReference>
<dbReference type="Proteomes" id="UP001055117">
    <property type="component" value="Unassembled WGS sequence"/>
</dbReference>
<evidence type="ECO:0000313" key="2">
    <source>
        <dbReference type="EMBL" id="GJD44681.1"/>
    </source>
</evidence>
<comment type="caution">
    <text evidence="2">The sequence shown here is derived from an EMBL/GenBank/DDBJ whole genome shotgun (WGS) entry which is preliminary data.</text>
</comment>
<protein>
    <recommendedName>
        <fullName evidence="4">Glycosyltransferase</fullName>
    </recommendedName>
</protein>
<accession>A0ABQ4QI37</accession>
<evidence type="ECO:0000256" key="1">
    <source>
        <dbReference type="SAM" id="MobiDB-lite"/>
    </source>
</evidence>
<feature type="compositionally biased region" description="Basic and acidic residues" evidence="1">
    <location>
        <begin position="53"/>
        <end position="68"/>
    </location>
</feature>
<dbReference type="PANTHER" id="PTHR21015:SF22">
    <property type="entry name" value="GLYCOSYLTRANSFERASE"/>
    <property type="match status" value="1"/>
</dbReference>
<dbReference type="Gene3D" id="3.40.50.2000">
    <property type="entry name" value="Glycogen Phosphorylase B"/>
    <property type="match status" value="1"/>
</dbReference>
<keyword evidence="3" id="KW-1185">Reference proteome</keyword>
<evidence type="ECO:0008006" key="4">
    <source>
        <dbReference type="Google" id="ProtNLM"/>
    </source>
</evidence>
<dbReference type="SUPFAM" id="SSF53756">
    <property type="entry name" value="UDP-Glycosyltransferase/glycogen phosphorylase"/>
    <property type="match status" value="1"/>
</dbReference>
<evidence type="ECO:0000313" key="3">
    <source>
        <dbReference type="Proteomes" id="UP001055117"/>
    </source>
</evidence>
<feature type="region of interest" description="Disordered" evidence="1">
    <location>
        <begin position="49"/>
        <end position="68"/>
    </location>
</feature>
<dbReference type="EMBL" id="BPQG01000036">
    <property type="protein sequence ID" value="GJD44681.1"/>
    <property type="molecule type" value="Genomic_DNA"/>
</dbReference>
<gene>
    <name evidence="2" type="ORF">AFCDBAGC_2548</name>
</gene>
<reference evidence="2 3" key="1">
    <citation type="journal article" date="2021" name="Front. Microbiol.">
        <title>Comprehensive Comparative Genomics and Phenotyping of Methylobacterium Species.</title>
        <authorList>
            <person name="Alessa O."/>
            <person name="Ogura Y."/>
            <person name="Fujitani Y."/>
            <person name="Takami H."/>
            <person name="Hayashi T."/>
            <person name="Sahin N."/>
            <person name="Tani A."/>
        </authorList>
    </citation>
    <scope>NUCLEOTIDE SEQUENCE [LARGE SCALE GENOMIC DNA]</scope>
    <source>
        <strain evidence="2 3">DSM 23679</strain>
    </source>
</reference>
<proteinExistence type="predicted"/>
<sequence length="353" mass="36532">MTRPVGYYVHHQGAGHWQRACLIAREMKRPCTLIGTLAAFDRGGAPGATLDLPDDRLPEGGFDGRDGAETRPEAFHYAPLGLPGLRNRMAAIAAWIAEADPVLLVVDVSVEVALFARLLSVPVLMVRLAGTRDDQPHLEAFRSAERLIAPFPSVLDGPALPAWVRDKTHYAGFLGATARPGPAPEPDGPIVVVFGRGGAGGTVAALAAAARAVPERAWHVLGPVAGAALPSTLPPNLHLHGWVADIGPHLARAALAVGGAGDGVVAAVAAARRRFVCLPEPRAFGEQTEKAAALERLGAAVVRSSWPEAGEWPALVKAGLALDPAAISALHDPDAVPRLAAAIEGIAAGLEAS</sequence>
<organism evidence="2 3">
    <name type="scientific">Methylobacterium cerastii</name>
    <dbReference type="NCBI Taxonomy" id="932741"/>
    <lineage>
        <taxon>Bacteria</taxon>
        <taxon>Pseudomonadati</taxon>
        <taxon>Pseudomonadota</taxon>
        <taxon>Alphaproteobacteria</taxon>
        <taxon>Hyphomicrobiales</taxon>
        <taxon>Methylobacteriaceae</taxon>
        <taxon>Methylobacterium</taxon>
    </lineage>
</organism>
<name>A0ABQ4QI37_9HYPH</name>